<dbReference type="SMART" id="SM00091">
    <property type="entry name" value="PAS"/>
    <property type="match status" value="2"/>
</dbReference>
<dbReference type="Gene3D" id="3.30.450.40">
    <property type="match status" value="2"/>
</dbReference>
<reference evidence="2 3" key="1">
    <citation type="submission" date="2015-11" db="EMBL/GenBank/DDBJ databases">
        <title>Expanding the genomic diversity of Burkholderia species for the development of highly accurate diagnostics.</title>
        <authorList>
            <person name="Sahl J."/>
            <person name="Keim P."/>
            <person name="Wagner D."/>
        </authorList>
    </citation>
    <scope>NUCLEOTIDE SEQUENCE [LARGE SCALE GENOMIC DNA]</scope>
    <source>
        <strain evidence="2 3">MSMB2167WGS</strain>
    </source>
</reference>
<dbReference type="Gene3D" id="3.30.450.20">
    <property type="entry name" value="PAS domain"/>
    <property type="match status" value="1"/>
</dbReference>
<proteinExistence type="predicted"/>
<feature type="domain" description="PAS" evidence="1">
    <location>
        <begin position="93"/>
        <end position="158"/>
    </location>
</feature>
<dbReference type="SUPFAM" id="SSF55781">
    <property type="entry name" value="GAF domain-like"/>
    <property type="match status" value="2"/>
</dbReference>
<evidence type="ECO:0000313" key="2">
    <source>
        <dbReference type="EMBL" id="KWD96233.1"/>
    </source>
</evidence>
<dbReference type="Proteomes" id="UP000062998">
    <property type="component" value="Unassembled WGS sequence"/>
</dbReference>
<dbReference type="CDD" id="cd00130">
    <property type="entry name" value="PAS"/>
    <property type="match status" value="1"/>
</dbReference>
<gene>
    <name evidence="2" type="ORF">WL73_23800</name>
</gene>
<dbReference type="InterPro" id="IPR000014">
    <property type="entry name" value="PAS"/>
</dbReference>
<dbReference type="InterPro" id="IPR029016">
    <property type="entry name" value="GAF-like_dom_sf"/>
</dbReference>
<sequence length="900" mass="100093">MTCASIDRTGVVIEASAALRTIMPSVTGQSVRTAFHIDPMTLFAPDSFTTPIHVKYLGVSGELVPAVLHALYDVPEQAHALLVAVNDGAPFRQAESRRFEASPYIVLRVTSGTIRYANSEAARILRLPPDALIGLPLTELFQQESRDVILGGLDDCESRRMAVPLDVAISGAAGLAMPNVRLLLMPDIAPGEQWLGVLAVVQLTAVDHIRDEIRKIALDPCTRNWREQLRLILSKIRQLIEFDHVTFGIYADNLRLYCAVAIEPANDDLWPARWLELPESIGPWIRAGKTWIQDARAFTDADPQLRDNEVARRYAEFGIQSSVTLPTGGKEGPTCALSLCSRELNKYGEADLRLLRELDLEPVLLRFEEEIRAERDDFSERMRRLFANASSLRIASHEAITEVARHFGWDYVALFRVNRYREQFELVYQQPSKPDYALPPDYVQPICDGMLAATLKSNAVLNVNDIGAQDVEQYGYVSVNRHLRSAMTIPLRLNGRIRWVIDVEAAVTHAFRGPDRESIEKVVELIEKGLTQRMLAEMRERLLHETEQGVVVVGLEGAIIEMNEVAARLLGRGIRCTADGDYPVLISSYASKTDPHSLEVLEGRAAQGKRRIELQGDDGKVRAVLATRRELDVVFDTALWFLTDLATIDWSRDLRYLREIVSDVAQQTRAPLTLASTLARQLPRLLPKVQQAISAESAALPDARGMCERLVTEIGKADITFERLAEGLSIRKEPMRAQERVDLTQCMLGVLDALPGRDRHRIDTQLPDEPVFVIGDAGRLAFVVRSIVAHLLRNRPGDDTRLIAAVVDDGDQVTLILCSTVEVDAAGEADIAGPRDALWEACREARDDAGIAFDALSDVVDAHGGALYTQPASWPDDKPLPPWTAFRIVLPRAHQREGQP</sequence>
<dbReference type="EMBL" id="LPIX01000093">
    <property type="protein sequence ID" value="KWD96233.1"/>
    <property type="molecule type" value="Genomic_DNA"/>
</dbReference>
<protein>
    <recommendedName>
        <fullName evidence="1">PAS domain-containing protein</fullName>
    </recommendedName>
</protein>
<accession>A0A119MIU1</accession>
<comment type="caution">
    <text evidence="2">The sequence shown here is derived from an EMBL/GenBank/DDBJ whole genome shotgun (WGS) entry which is preliminary data.</text>
</comment>
<dbReference type="SUPFAM" id="SSF55785">
    <property type="entry name" value="PYP-like sensor domain (PAS domain)"/>
    <property type="match status" value="1"/>
</dbReference>
<organism evidence="2 3">
    <name type="scientific">Burkholderia ubonensis</name>
    <dbReference type="NCBI Taxonomy" id="101571"/>
    <lineage>
        <taxon>Bacteria</taxon>
        <taxon>Pseudomonadati</taxon>
        <taxon>Pseudomonadota</taxon>
        <taxon>Betaproteobacteria</taxon>
        <taxon>Burkholderiales</taxon>
        <taxon>Burkholderiaceae</taxon>
        <taxon>Burkholderia</taxon>
        <taxon>Burkholderia cepacia complex</taxon>
    </lineage>
</organism>
<name>A0A119MIU1_9BURK</name>
<evidence type="ECO:0000313" key="3">
    <source>
        <dbReference type="Proteomes" id="UP000062998"/>
    </source>
</evidence>
<feature type="domain" description="PAS" evidence="1">
    <location>
        <begin position="537"/>
        <end position="609"/>
    </location>
</feature>
<dbReference type="InterPro" id="IPR035965">
    <property type="entry name" value="PAS-like_dom_sf"/>
</dbReference>
<evidence type="ECO:0000259" key="1">
    <source>
        <dbReference type="SMART" id="SM00091"/>
    </source>
</evidence>
<dbReference type="Pfam" id="PF13188">
    <property type="entry name" value="PAS_8"/>
    <property type="match status" value="1"/>
</dbReference>
<dbReference type="AlphaFoldDB" id="A0A119MIU1"/>